<reference evidence="9 10" key="1">
    <citation type="submission" date="2021-02" db="EMBL/GenBank/DDBJ databases">
        <title>Genome assembly of Pseudopithomyces chartarum.</title>
        <authorList>
            <person name="Jauregui R."/>
            <person name="Singh J."/>
            <person name="Voisey C."/>
        </authorList>
    </citation>
    <scope>NUCLEOTIDE SEQUENCE [LARGE SCALE GENOMIC DNA]</scope>
    <source>
        <strain evidence="9 10">AGR01</strain>
    </source>
</reference>
<evidence type="ECO:0000313" key="9">
    <source>
        <dbReference type="EMBL" id="KAK3217553.1"/>
    </source>
</evidence>
<feature type="transmembrane region" description="Helical" evidence="7">
    <location>
        <begin position="393"/>
        <end position="412"/>
    </location>
</feature>
<evidence type="ECO:0000256" key="6">
    <source>
        <dbReference type="ARBA" id="ARBA00023136"/>
    </source>
</evidence>
<feature type="transmembrane region" description="Helical" evidence="7">
    <location>
        <begin position="210"/>
        <end position="234"/>
    </location>
</feature>
<comment type="caution">
    <text evidence="9">The sequence shown here is derived from an EMBL/GenBank/DDBJ whole genome shotgun (WGS) entry which is preliminary data.</text>
</comment>
<gene>
    <name evidence="9" type="ORF">GRF29_1g3427813</name>
</gene>
<evidence type="ECO:0000256" key="2">
    <source>
        <dbReference type="ARBA" id="ARBA00022448"/>
    </source>
</evidence>
<keyword evidence="4 7" id="KW-1133">Transmembrane helix</keyword>
<dbReference type="GO" id="GO:1902600">
    <property type="term" value="P:proton transmembrane transport"/>
    <property type="evidence" value="ECO:0007669"/>
    <property type="project" value="InterPro"/>
</dbReference>
<comment type="subcellular location">
    <subcellularLocation>
        <location evidence="1">Membrane</location>
        <topology evidence="1">Multi-pass membrane protein</topology>
    </subcellularLocation>
</comment>
<dbReference type="EMBL" id="WVTA01000001">
    <property type="protein sequence ID" value="KAK3217553.1"/>
    <property type="molecule type" value="Genomic_DNA"/>
</dbReference>
<keyword evidence="6 7" id="KW-0472">Membrane</keyword>
<dbReference type="InterPro" id="IPR006153">
    <property type="entry name" value="Cation/H_exchanger_TM"/>
</dbReference>
<keyword evidence="10" id="KW-1185">Reference proteome</keyword>
<dbReference type="PANTHER" id="PTHR32468">
    <property type="entry name" value="CATION/H + ANTIPORTER"/>
    <property type="match status" value="1"/>
</dbReference>
<dbReference type="GO" id="GO:0016020">
    <property type="term" value="C:membrane"/>
    <property type="evidence" value="ECO:0007669"/>
    <property type="project" value="UniProtKB-SubCell"/>
</dbReference>
<feature type="transmembrane region" description="Helical" evidence="7">
    <location>
        <begin position="138"/>
        <end position="161"/>
    </location>
</feature>
<evidence type="ECO:0000259" key="8">
    <source>
        <dbReference type="Pfam" id="PF00999"/>
    </source>
</evidence>
<feature type="transmembrane region" description="Helical" evidence="7">
    <location>
        <begin position="360"/>
        <end position="381"/>
    </location>
</feature>
<dbReference type="Pfam" id="PF00999">
    <property type="entry name" value="Na_H_Exchanger"/>
    <property type="match status" value="1"/>
</dbReference>
<evidence type="ECO:0000313" key="10">
    <source>
        <dbReference type="Proteomes" id="UP001280581"/>
    </source>
</evidence>
<keyword evidence="2" id="KW-0813">Transport</keyword>
<dbReference type="AlphaFoldDB" id="A0AAN6RM96"/>
<evidence type="ECO:0000256" key="3">
    <source>
        <dbReference type="ARBA" id="ARBA00022692"/>
    </source>
</evidence>
<keyword evidence="5" id="KW-0406">Ion transport</keyword>
<dbReference type="Proteomes" id="UP001280581">
    <property type="component" value="Unassembled WGS sequence"/>
</dbReference>
<accession>A0AAN6RM96</accession>
<proteinExistence type="predicted"/>
<feature type="transmembrane region" description="Helical" evidence="7">
    <location>
        <begin position="73"/>
        <end position="92"/>
    </location>
</feature>
<dbReference type="InterPro" id="IPR050794">
    <property type="entry name" value="CPA2_transporter"/>
</dbReference>
<feature type="transmembrane region" description="Helical" evidence="7">
    <location>
        <begin position="335"/>
        <end position="354"/>
    </location>
</feature>
<dbReference type="PANTHER" id="PTHR32468:SF0">
    <property type="entry name" value="K(+)_H(+) ANTIPORTER 1"/>
    <property type="match status" value="1"/>
</dbReference>
<feature type="transmembrane region" description="Helical" evidence="7">
    <location>
        <begin position="424"/>
        <end position="446"/>
    </location>
</feature>
<feature type="transmembrane region" description="Helical" evidence="7">
    <location>
        <begin position="281"/>
        <end position="299"/>
    </location>
</feature>
<dbReference type="InterPro" id="IPR038770">
    <property type="entry name" value="Na+/solute_symporter_sf"/>
</dbReference>
<feature type="transmembrane region" description="Helical" evidence="7">
    <location>
        <begin position="40"/>
        <end position="61"/>
    </location>
</feature>
<dbReference type="GO" id="GO:0015297">
    <property type="term" value="F:antiporter activity"/>
    <property type="evidence" value="ECO:0007669"/>
    <property type="project" value="InterPro"/>
</dbReference>
<evidence type="ECO:0000256" key="7">
    <source>
        <dbReference type="SAM" id="Phobius"/>
    </source>
</evidence>
<evidence type="ECO:0000256" key="1">
    <source>
        <dbReference type="ARBA" id="ARBA00004141"/>
    </source>
</evidence>
<dbReference type="Gene3D" id="1.20.1530.20">
    <property type="match status" value="1"/>
</dbReference>
<name>A0AAN6RM96_9PLEO</name>
<feature type="transmembrane region" description="Helical" evidence="7">
    <location>
        <begin position="173"/>
        <end position="198"/>
    </location>
</feature>
<feature type="domain" description="Cation/H+ exchanger transmembrane" evidence="8">
    <location>
        <begin position="53"/>
        <end position="440"/>
    </location>
</feature>
<sequence>MATATAVVTAVVTVTAAPTTHKSTGSESILDGYNPAEYMPSNPIMLFIVQAIIILCVCRAMHFPLGYLHQPRVVGEVLGGIILGPSVIGRIPNFSATVFPKDSIPVLNNVANLGLILFLFIIGLEVDMRVFFGNWKIALSVAAAGMTFPFALGAAVAHGLYHQFSDEPGTKPIAYGTFLLFIGVAMSITAFPVLCRILTELKLLSSPVGIITLASGVGDDVVGWVLLALCVALVNAANGLTALYIILVTAGYTLFLFFAVRPGFMWVLRRTHSLQDGPTQGVMVLTMLMMLGSAFFTGAIGVHPIFGAFLAGLICPHEGGFAIKVTEKIEDLMSALFLPLYFTLSGLNTNLGLLNNGITWAYLIAVTIIAFTAKFVGCACAARLNGLVWRESFSIGSLMACKGLVELIVLNIGLQAKILSTRVFTVFVVMALITTFATTPLASALYPPSYQKKIEAWKRGEIDWDTGKPIKDGSASSEDMELRRKNRGPGEIRNLLIYLRLDNMPNTLAFVSLFGGKIGEFKTKLHPQHEDKDAAQSEEQARSVVQVHGVRIVSLTMRAASIMTAAEVGELSAFDPVLNAFRVLGQLYNLAVSGEVVVTPEDSYAEALITRAQDEQSDLLLLPWTETGSLTESPMVSKNTIEQRLRSDAYIAFIKSALDTASCTTAVFVNRAFSGSLEQSPLALTRRMIQKGARRGHQDQVTEVPISDRSHHIFLPFFGGPDGQAAAALAMQLAENVNITVTMVHYQVRIEGKASQDPIIHETGLYTAEGKVRASTSTPSDDDYFVAMQHTLAAGLRKRVTFRTVYSYDPVEDAVKDAQNEVGQQGNGGDLILLGRHVEIVESQTTCLGLVADVLLEKDTKASIVVVQARKD</sequence>
<organism evidence="9 10">
    <name type="scientific">Pseudopithomyces chartarum</name>
    <dbReference type="NCBI Taxonomy" id="1892770"/>
    <lineage>
        <taxon>Eukaryota</taxon>
        <taxon>Fungi</taxon>
        <taxon>Dikarya</taxon>
        <taxon>Ascomycota</taxon>
        <taxon>Pezizomycotina</taxon>
        <taxon>Dothideomycetes</taxon>
        <taxon>Pleosporomycetidae</taxon>
        <taxon>Pleosporales</taxon>
        <taxon>Massarineae</taxon>
        <taxon>Didymosphaeriaceae</taxon>
        <taxon>Pseudopithomyces</taxon>
    </lineage>
</organism>
<keyword evidence="3 7" id="KW-0812">Transmembrane</keyword>
<protein>
    <recommendedName>
        <fullName evidence="8">Cation/H+ exchanger transmembrane domain-containing protein</fullName>
    </recommendedName>
</protein>
<feature type="transmembrane region" description="Helical" evidence="7">
    <location>
        <begin position="104"/>
        <end position="126"/>
    </location>
</feature>
<feature type="transmembrane region" description="Helical" evidence="7">
    <location>
        <begin position="240"/>
        <end position="260"/>
    </location>
</feature>
<evidence type="ECO:0000256" key="5">
    <source>
        <dbReference type="ARBA" id="ARBA00023065"/>
    </source>
</evidence>
<evidence type="ECO:0000256" key="4">
    <source>
        <dbReference type="ARBA" id="ARBA00022989"/>
    </source>
</evidence>